<evidence type="ECO:0000313" key="2">
    <source>
        <dbReference type="EMBL" id="KAK3872761.1"/>
    </source>
</evidence>
<comment type="caution">
    <text evidence="2">The sequence shown here is derived from an EMBL/GenBank/DDBJ whole genome shotgun (WGS) entry which is preliminary data.</text>
</comment>
<evidence type="ECO:0000256" key="1">
    <source>
        <dbReference type="SAM" id="MobiDB-lite"/>
    </source>
</evidence>
<sequence length="31" mass="3368">MPGDEKDDKDDPGVVNPAFFSEDDDDLGRGD</sequence>
<organism evidence="2 3">
    <name type="scientific">Petrolisthes cinctipes</name>
    <name type="common">Flat porcelain crab</name>
    <dbReference type="NCBI Taxonomy" id="88211"/>
    <lineage>
        <taxon>Eukaryota</taxon>
        <taxon>Metazoa</taxon>
        <taxon>Ecdysozoa</taxon>
        <taxon>Arthropoda</taxon>
        <taxon>Crustacea</taxon>
        <taxon>Multicrustacea</taxon>
        <taxon>Malacostraca</taxon>
        <taxon>Eumalacostraca</taxon>
        <taxon>Eucarida</taxon>
        <taxon>Decapoda</taxon>
        <taxon>Pleocyemata</taxon>
        <taxon>Anomura</taxon>
        <taxon>Galatheoidea</taxon>
        <taxon>Porcellanidae</taxon>
        <taxon>Petrolisthes</taxon>
    </lineage>
</organism>
<gene>
    <name evidence="2" type="ORF">Pcinc_022172</name>
</gene>
<name>A0AAE1FFA8_PETCI</name>
<evidence type="ECO:0000313" key="3">
    <source>
        <dbReference type="Proteomes" id="UP001286313"/>
    </source>
</evidence>
<dbReference type="Proteomes" id="UP001286313">
    <property type="component" value="Unassembled WGS sequence"/>
</dbReference>
<protein>
    <submittedName>
        <fullName evidence="2">Uncharacterized protein</fullName>
    </submittedName>
</protein>
<dbReference type="AlphaFoldDB" id="A0AAE1FFA8"/>
<reference evidence="2" key="1">
    <citation type="submission" date="2023-10" db="EMBL/GenBank/DDBJ databases">
        <title>Genome assemblies of two species of porcelain crab, Petrolisthes cinctipes and Petrolisthes manimaculis (Anomura: Porcellanidae).</title>
        <authorList>
            <person name="Angst P."/>
        </authorList>
    </citation>
    <scope>NUCLEOTIDE SEQUENCE</scope>
    <source>
        <strain evidence="2">PB745_01</strain>
        <tissue evidence="2">Gill</tissue>
    </source>
</reference>
<feature type="non-terminal residue" evidence="2">
    <location>
        <position position="31"/>
    </location>
</feature>
<accession>A0AAE1FFA8</accession>
<keyword evidence="3" id="KW-1185">Reference proteome</keyword>
<dbReference type="EMBL" id="JAWQEG010002314">
    <property type="protein sequence ID" value="KAK3872761.1"/>
    <property type="molecule type" value="Genomic_DNA"/>
</dbReference>
<feature type="compositionally biased region" description="Acidic residues" evidence="1">
    <location>
        <begin position="21"/>
        <end position="31"/>
    </location>
</feature>
<feature type="compositionally biased region" description="Basic and acidic residues" evidence="1">
    <location>
        <begin position="1"/>
        <end position="12"/>
    </location>
</feature>
<proteinExistence type="predicted"/>
<feature type="region of interest" description="Disordered" evidence="1">
    <location>
        <begin position="1"/>
        <end position="31"/>
    </location>
</feature>